<protein>
    <submittedName>
        <fullName evidence="6">Transcriptional regulatory protein, C terminal</fullName>
    </submittedName>
</protein>
<name>A0A1H9F6P9_9BACI</name>
<dbReference type="Gene3D" id="1.10.10.10">
    <property type="entry name" value="Winged helix-like DNA-binding domain superfamily/Winged helix DNA-binding domain"/>
    <property type="match status" value="1"/>
</dbReference>
<evidence type="ECO:0000256" key="3">
    <source>
        <dbReference type="ARBA" id="ARBA00023163"/>
    </source>
</evidence>
<sequence length="378" mass="45527">MSISFHHHDFTITYAGETRQFLRKEFALLQYLYQHANQAFTRDQLLEAVWPLEFPSDRTVDDHVYRLRKKLKGWEHVLTVETVKGYGYKLVIHINEPKSLLSHDPEFKQLTMNLFSKYHLYGHGNALNTLTTQNELGVEFEDMKIYLSYMRGDIWECVHSNELAFSDKALYLFFIYTFITTKKDKVIDYLEKALDQKVFSELTVEEATILLPTMIYILTDHLDRAHRQLTFAENQITDENHGFYPFHQLIRMMYSLSTGNDECFIEKKKHMDEFFKHKPLQRELGIFYLIKGLFLIKKQQYEMGQEDIYKGLQITQQTQFKSHIMLFHRVCLFYLEHYIEDSKLETEFRKNWNQMAMEYDFRKLEQEIEKQIKQNLYI</sequence>
<evidence type="ECO:0000256" key="2">
    <source>
        <dbReference type="ARBA" id="ARBA00023125"/>
    </source>
</evidence>
<gene>
    <name evidence="6" type="ORF">SAMN05216362_11136</name>
</gene>
<keyword evidence="7" id="KW-1185">Reference proteome</keyword>
<dbReference type="Proteomes" id="UP000199427">
    <property type="component" value="Unassembled WGS sequence"/>
</dbReference>
<evidence type="ECO:0000259" key="5">
    <source>
        <dbReference type="PROSITE" id="PS51755"/>
    </source>
</evidence>
<dbReference type="GO" id="GO:0003677">
    <property type="term" value="F:DNA binding"/>
    <property type="evidence" value="ECO:0007669"/>
    <property type="project" value="UniProtKB-UniRule"/>
</dbReference>
<dbReference type="InterPro" id="IPR001867">
    <property type="entry name" value="OmpR/PhoB-type_DNA-bd"/>
</dbReference>
<evidence type="ECO:0000256" key="4">
    <source>
        <dbReference type="PROSITE-ProRule" id="PRU01091"/>
    </source>
</evidence>
<dbReference type="SMART" id="SM00862">
    <property type="entry name" value="Trans_reg_C"/>
    <property type="match status" value="1"/>
</dbReference>
<dbReference type="PROSITE" id="PS51755">
    <property type="entry name" value="OMPR_PHOB"/>
    <property type="match status" value="1"/>
</dbReference>
<feature type="domain" description="OmpR/PhoB-type" evidence="5">
    <location>
        <begin position="1"/>
        <end position="92"/>
    </location>
</feature>
<evidence type="ECO:0000256" key="1">
    <source>
        <dbReference type="ARBA" id="ARBA00023015"/>
    </source>
</evidence>
<evidence type="ECO:0000313" key="7">
    <source>
        <dbReference type="Proteomes" id="UP000199427"/>
    </source>
</evidence>
<dbReference type="GO" id="GO:0000160">
    <property type="term" value="P:phosphorelay signal transduction system"/>
    <property type="evidence" value="ECO:0007669"/>
    <property type="project" value="InterPro"/>
</dbReference>
<keyword evidence="1" id="KW-0805">Transcription regulation</keyword>
<dbReference type="GO" id="GO:0006355">
    <property type="term" value="P:regulation of DNA-templated transcription"/>
    <property type="evidence" value="ECO:0007669"/>
    <property type="project" value="InterPro"/>
</dbReference>
<organism evidence="6 7">
    <name type="scientific">Piscibacillus halophilus</name>
    <dbReference type="NCBI Taxonomy" id="571933"/>
    <lineage>
        <taxon>Bacteria</taxon>
        <taxon>Bacillati</taxon>
        <taxon>Bacillota</taxon>
        <taxon>Bacilli</taxon>
        <taxon>Bacillales</taxon>
        <taxon>Bacillaceae</taxon>
        <taxon>Piscibacillus</taxon>
    </lineage>
</organism>
<dbReference type="OrthoDB" id="54343at2"/>
<accession>A0A1H9F6P9</accession>
<reference evidence="6 7" key="1">
    <citation type="submission" date="2016-10" db="EMBL/GenBank/DDBJ databases">
        <authorList>
            <person name="de Groot N.N."/>
        </authorList>
    </citation>
    <scope>NUCLEOTIDE SEQUENCE [LARGE SCALE GENOMIC DNA]</scope>
    <source>
        <strain evidence="6 7">DSM 21633</strain>
    </source>
</reference>
<dbReference type="CDD" id="cd00383">
    <property type="entry name" value="trans_reg_C"/>
    <property type="match status" value="1"/>
</dbReference>
<dbReference type="InterPro" id="IPR016032">
    <property type="entry name" value="Sig_transdc_resp-reg_C-effctor"/>
</dbReference>
<keyword evidence="2 4" id="KW-0238">DNA-binding</keyword>
<dbReference type="EMBL" id="FOES01000011">
    <property type="protein sequence ID" value="SEQ33103.1"/>
    <property type="molecule type" value="Genomic_DNA"/>
</dbReference>
<evidence type="ECO:0000313" key="6">
    <source>
        <dbReference type="EMBL" id="SEQ33103.1"/>
    </source>
</evidence>
<keyword evidence="3" id="KW-0804">Transcription</keyword>
<proteinExistence type="predicted"/>
<dbReference type="SUPFAM" id="SSF46894">
    <property type="entry name" value="C-terminal effector domain of the bipartite response regulators"/>
    <property type="match status" value="1"/>
</dbReference>
<dbReference type="InterPro" id="IPR036388">
    <property type="entry name" value="WH-like_DNA-bd_sf"/>
</dbReference>
<dbReference type="STRING" id="571933.SAMN05216362_11136"/>
<feature type="DNA-binding region" description="OmpR/PhoB-type" evidence="4">
    <location>
        <begin position="1"/>
        <end position="92"/>
    </location>
</feature>
<dbReference type="RefSeq" id="WP_091773328.1">
    <property type="nucleotide sequence ID" value="NZ_FOES01000011.1"/>
</dbReference>
<dbReference type="Pfam" id="PF00486">
    <property type="entry name" value="Trans_reg_C"/>
    <property type="match status" value="1"/>
</dbReference>
<dbReference type="AlphaFoldDB" id="A0A1H9F6P9"/>